<dbReference type="PANTHER" id="PTHR46775">
    <property type="entry name" value="FLOCCULATION PROTEIN (DUF1296)"/>
    <property type="match status" value="1"/>
</dbReference>
<dbReference type="Pfam" id="PF06972">
    <property type="entry name" value="GIP1_N"/>
    <property type="match status" value="1"/>
</dbReference>
<feature type="compositionally biased region" description="Polar residues" evidence="1">
    <location>
        <begin position="215"/>
        <end position="229"/>
    </location>
</feature>
<feature type="region of interest" description="Disordered" evidence="1">
    <location>
        <begin position="295"/>
        <end position="346"/>
    </location>
</feature>
<dbReference type="InterPro" id="IPR009719">
    <property type="entry name" value="GIP1_N"/>
</dbReference>
<proteinExistence type="predicted"/>
<dbReference type="Proteomes" id="UP000824890">
    <property type="component" value="Unassembled WGS sequence"/>
</dbReference>
<evidence type="ECO:0000259" key="2">
    <source>
        <dbReference type="Pfam" id="PF06972"/>
    </source>
</evidence>
<dbReference type="InterPro" id="IPR009060">
    <property type="entry name" value="UBA-like_sf"/>
</dbReference>
<organism evidence="3 4">
    <name type="scientific">Brassica napus</name>
    <name type="common">Rape</name>
    <dbReference type="NCBI Taxonomy" id="3708"/>
    <lineage>
        <taxon>Eukaryota</taxon>
        <taxon>Viridiplantae</taxon>
        <taxon>Streptophyta</taxon>
        <taxon>Embryophyta</taxon>
        <taxon>Tracheophyta</taxon>
        <taxon>Spermatophyta</taxon>
        <taxon>Magnoliopsida</taxon>
        <taxon>eudicotyledons</taxon>
        <taxon>Gunneridae</taxon>
        <taxon>Pentapetalae</taxon>
        <taxon>rosids</taxon>
        <taxon>malvids</taxon>
        <taxon>Brassicales</taxon>
        <taxon>Brassicaceae</taxon>
        <taxon>Brassiceae</taxon>
        <taxon>Brassica</taxon>
    </lineage>
</organism>
<evidence type="ECO:0000256" key="1">
    <source>
        <dbReference type="SAM" id="MobiDB-lite"/>
    </source>
</evidence>
<feature type="compositionally biased region" description="Basic and acidic residues" evidence="1">
    <location>
        <begin position="268"/>
        <end position="279"/>
    </location>
</feature>
<feature type="domain" description="GBF-interacting protein 1 N-terminal" evidence="2">
    <location>
        <begin position="58"/>
        <end position="118"/>
    </location>
</feature>
<feature type="non-terminal residue" evidence="3">
    <location>
        <position position="1"/>
    </location>
</feature>
<feature type="compositionally biased region" description="Basic and acidic residues" evidence="1">
    <location>
        <begin position="113"/>
        <end position="126"/>
    </location>
</feature>
<feature type="region of interest" description="Disordered" evidence="1">
    <location>
        <begin position="113"/>
        <end position="282"/>
    </location>
</feature>
<reference evidence="3 4" key="1">
    <citation type="submission" date="2021-05" db="EMBL/GenBank/DDBJ databases">
        <title>Genome Assembly of Synthetic Allotetraploid Brassica napus Reveals Homoeologous Exchanges between Subgenomes.</title>
        <authorList>
            <person name="Davis J.T."/>
        </authorList>
    </citation>
    <scope>NUCLEOTIDE SEQUENCE [LARGE SCALE GENOMIC DNA]</scope>
    <source>
        <strain evidence="4">cv. Da-Ae</strain>
        <tissue evidence="3">Seedling</tissue>
    </source>
</reference>
<feature type="region of interest" description="Disordered" evidence="1">
    <location>
        <begin position="496"/>
        <end position="530"/>
    </location>
</feature>
<comment type="caution">
    <text evidence="3">The sequence shown here is derived from an EMBL/GenBank/DDBJ whole genome shotgun (WGS) entry which is preliminary data.</text>
</comment>
<feature type="compositionally biased region" description="Polar residues" evidence="1">
    <location>
        <begin position="172"/>
        <end position="193"/>
    </location>
</feature>
<gene>
    <name evidence="3" type="ORF">HID58_044595</name>
</gene>
<name>A0ABQ8BKT0_BRANA</name>
<dbReference type="EMBL" id="JAGKQM010000011">
    <property type="protein sequence ID" value="KAH0905092.1"/>
    <property type="molecule type" value="Genomic_DNA"/>
</dbReference>
<feature type="compositionally biased region" description="Polar residues" evidence="1">
    <location>
        <begin position="336"/>
        <end position="346"/>
    </location>
</feature>
<feature type="compositionally biased region" description="Polar residues" evidence="1">
    <location>
        <begin position="461"/>
        <end position="471"/>
    </location>
</feature>
<dbReference type="InterPro" id="IPR044277">
    <property type="entry name" value="GIP1"/>
</dbReference>
<feature type="compositionally biased region" description="Polar residues" evidence="1">
    <location>
        <begin position="496"/>
        <end position="515"/>
    </location>
</feature>
<evidence type="ECO:0000313" key="3">
    <source>
        <dbReference type="EMBL" id="KAH0905092.1"/>
    </source>
</evidence>
<feature type="compositionally biased region" description="Polar residues" evidence="1">
    <location>
        <begin position="301"/>
        <end position="324"/>
    </location>
</feature>
<feature type="region of interest" description="Disordered" evidence="1">
    <location>
        <begin position="434"/>
        <end position="476"/>
    </location>
</feature>
<sequence length="862" mass="92554">FQIPILSSADSSLSYSYRHRDLLGLVPDSIHRSDKERRKFVKRMVGGGGGGGGARVSIPAKTRKTIQTIKEITAGNYSEEEIHAMLLECNMNPDEATQRLLLQDPFLEVKKKRDKRKENLTNKDSVEPQWRSAGPGRGGRGGRVNFSSRHSSHDGAGSKNSFRKENGPKQVTDPSASTSQETKTKDNAVSSHSAVMDKTSDVHHPSNRPARSGQGKATGSSVPSNSIESSKNRLALGVNEQKSAGSLPLPRPSSSEVRFTPKSVGEQTVHEQHMGESKFHNRARGVVKTAVNDAYVPRPASSHSNSTGSRPSSNYSNRSHQSVAQRGKEWKPKPVNHNTTQGSVASATAETLVVPTEASEKSAEDVVPSAEDTSRLERQLEDLQIQRQHVIIPNHILVPEAERTKFSFGSFDAGFSITSSSVAFPETEKISVPLSQNSPEVEEEDLSHPTVISTEKEEDNNVYSESPSQVPNDMAGEGITATDAAAPEYDVSKQENMLESEGNQNSFDHVPSNITGIAPPAPGSQLPQFENADPQARDALRIPNFVVQQPFDTASYYAQFYRPGPDSDGRVSPFAASKFNGNVTGLPPRSSQTMQEGGNNLVMSTASPTPLATQAAGLMQSSLPVTQQPVPVFRPPGLHMSHYPPNYMPYGHYFSPFYPPLPTMHPFLSNGAFPQQPQASGVYHTPPPPGAAAPGGKYTLPHYKPGTNAGNLAHVGMPGGYGPSYGSFPAGYNPSSAASAGNSNSNEDLSTLQLKENNGYNTTGQQSEALPVWIAGPGRDVPSSFYGLQHHGQHVTYAPAQAGHVAFPGMYHPGQAVTAPGGVHHPLLQQSQGGVAGGEMVAPGPNVFQQPQQTQMNWPSNY</sequence>
<dbReference type="SUPFAM" id="SSF46934">
    <property type="entry name" value="UBA-like"/>
    <property type="match status" value="1"/>
</dbReference>
<protein>
    <recommendedName>
        <fullName evidence="2">GBF-interacting protein 1 N-terminal domain-containing protein</fullName>
    </recommendedName>
</protein>
<keyword evidence="4" id="KW-1185">Reference proteome</keyword>
<accession>A0ABQ8BKT0</accession>
<dbReference type="PANTHER" id="PTHR46775:SF1">
    <property type="entry name" value="FLOCCULATION PROTEIN (DUF1296)"/>
    <property type="match status" value="1"/>
</dbReference>
<evidence type="ECO:0000313" key="4">
    <source>
        <dbReference type="Proteomes" id="UP000824890"/>
    </source>
</evidence>